<dbReference type="Pfam" id="PF00076">
    <property type="entry name" value="RRM_1"/>
    <property type="match status" value="1"/>
</dbReference>
<protein>
    <recommendedName>
        <fullName evidence="3">RRM domain-containing protein</fullName>
    </recommendedName>
</protein>
<dbReference type="GO" id="GO:0003723">
    <property type="term" value="F:RNA binding"/>
    <property type="evidence" value="ECO:0007669"/>
    <property type="project" value="UniProtKB-UniRule"/>
</dbReference>
<dbReference type="Gene3D" id="3.30.70.330">
    <property type="match status" value="1"/>
</dbReference>
<dbReference type="InterPro" id="IPR035979">
    <property type="entry name" value="RBD_domain_sf"/>
</dbReference>
<keyword evidence="5" id="KW-1185">Reference proteome</keyword>
<evidence type="ECO:0000259" key="3">
    <source>
        <dbReference type="PROSITE" id="PS50102"/>
    </source>
</evidence>
<dbReference type="PROSITE" id="PS50102">
    <property type="entry name" value="RRM"/>
    <property type="match status" value="1"/>
</dbReference>
<gene>
    <name evidence="4" type="ORF">CYLTODRAFT_444337</name>
</gene>
<dbReference type="SMART" id="SM00360">
    <property type="entry name" value="RRM"/>
    <property type="match status" value="1"/>
</dbReference>
<dbReference type="AlphaFoldDB" id="A0A0D7B8V5"/>
<dbReference type="EMBL" id="KN880538">
    <property type="protein sequence ID" value="KIY66998.1"/>
    <property type="molecule type" value="Genomic_DNA"/>
</dbReference>
<feature type="region of interest" description="Disordered" evidence="2">
    <location>
        <begin position="78"/>
        <end position="131"/>
    </location>
</feature>
<evidence type="ECO:0000256" key="2">
    <source>
        <dbReference type="SAM" id="MobiDB-lite"/>
    </source>
</evidence>
<dbReference type="Proteomes" id="UP000054007">
    <property type="component" value="Unassembled WGS sequence"/>
</dbReference>
<proteinExistence type="predicted"/>
<dbReference type="CDD" id="cd00590">
    <property type="entry name" value="RRM_SF"/>
    <property type="match status" value="1"/>
</dbReference>
<evidence type="ECO:0000313" key="5">
    <source>
        <dbReference type="Proteomes" id="UP000054007"/>
    </source>
</evidence>
<dbReference type="SUPFAM" id="SSF54928">
    <property type="entry name" value="RNA-binding domain, RBD"/>
    <property type="match status" value="1"/>
</dbReference>
<sequence>MSGCILCAVSSASRRAIAQSAFPEILTHAAKRTPRRPSNAIAKAQHRRYASNQAGPSVMPSAKKWDITSTVDPWEDIEENASSTGPVRDAGRATSSTLNAERSDTRVVGNEEWSGKDWPSSLSTHKSLPPDPWEQMDTEPIGGDDAFVTSASFSGQRNMRYVADEEVSILNDTVYVYPIEDIQHGRAVEQLLKDRFPEIEYSETVLDLRSSKLWVRIHCANAFDARAILAYLRSVSLRLSSSRLNGAPTISAAQHTSTTGPSSEPPTMSVTPTVFVGNIPSSLPQSALRHYFAKYGQLKRVNSASGYAHFQFVEEESAVNAMRHALRYRGLRVGVPEEGEAEVLDTNKRKQWAQVVRLSLSFQAEKAPPKNGRVIHVSGWTGGKDELKQWVNAKLGAQDSVCDIKMFQPGMNQAHVLLVDDAAAERLLNVVRRKGQDPYAAALPTRTSEVFLDYATSAMHDGDRIITRRSARARHPPKLPAAEALRARKAAKRERKRMEREWDAREGSTYGV</sequence>
<dbReference type="InterPro" id="IPR000504">
    <property type="entry name" value="RRM_dom"/>
</dbReference>
<reference evidence="4 5" key="1">
    <citation type="journal article" date="2015" name="Fungal Genet. Biol.">
        <title>Evolution of novel wood decay mechanisms in Agaricales revealed by the genome sequences of Fistulina hepatica and Cylindrobasidium torrendii.</title>
        <authorList>
            <person name="Floudas D."/>
            <person name="Held B.W."/>
            <person name="Riley R."/>
            <person name="Nagy L.G."/>
            <person name="Koehler G."/>
            <person name="Ransdell A.S."/>
            <person name="Younus H."/>
            <person name="Chow J."/>
            <person name="Chiniquy J."/>
            <person name="Lipzen A."/>
            <person name="Tritt A."/>
            <person name="Sun H."/>
            <person name="Haridas S."/>
            <person name="LaButti K."/>
            <person name="Ohm R.A."/>
            <person name="Kues U."/>
            <person name="Blanchette R.A."/>
            <person name="Grigoriev I.V."/>
            <person name="Minto R.E."/>
            <person name="Hibbett D.S."/>
        </authorList>
    </citation>
    <scope>NUCLEOTIDE SEQUENCE [LARGE SCALE GENOMIC DNA]</scope>
    <source>
        <strain evidence="4 5">FP15055 ss-10</strain>
    </source>
</reference>
<evidence type="ECO:0000313" key="4">
    <source>
        <dbReference type="EMBL" id="KIY66998.1"/>
    </source>
</evidence>
<dbReference type="InterPro" id="IPR012677">
    <property type="entry name" value="Nucleotide-bd_a/b_plait_sf"/>
</dbReference>
<feature type="compositionally biased region" description="Basic and acidic residues" evidence="2">
    <location>
        <begin position="496"/>
        <end position="506"/>
    </location>
</feature>
<feature type="domain" description="RRM" evidence="3">
    <location>
        <begin position="272"/>
        <end position="349"/>
    </location>
</feature>
<accession>A0A0D7B8V5</accession>
<name>A0A0D7B8V5_9AGAR</name>
<keyword evidence="1" id="KW-0694">RNA-binding</keyword>
<organism evidence="4 5">
    <name type="scientific">Cylindrobasidium torrendii FP15055 ss-10</name>
    <dbReference type="NCBI Taxonomy" id="1314674"/>
    <lineage>
        <taxon>Eukaryota</taxon>
        <taxon>Fungi</taxon>
        <taxon>Dikarya</taxon>
        <taxon>Basidiomycota</taxon>
        <taxon>Agaricomycotina</taxon>
        <taxon>Agaricomycetes</taxon>
        <taxon>Agaricomycetidae</taxon>
        <taxon>Agaricales</taxon>
        <taxon>Marasmiineae</taxon>
        <taxon>Physalacriaceae</taxon>
        <taxon>Cylindrobasidium</taxon>
    </lineage>
</organism>
<evidence type="ECO:0000256" key="1">
    <source>
        <dbReference type="PROSITE-ProRule" id="PRU00176"/>
    </source>
</evidence>
<feature type="region of interest" description="Disordered" evidence="2">
    <location>
        <begin position="470"/>
        <end position="512"/>
    </location>
</feature>